<sequence>MASESDSFVRMMSEETHVEAYSLPMQNEDLHTSTNGAKGRAKRSSNFNRTEDVQLCISWQSISSDSIIGNEQPRKAYWQRIAEHYHANRDFESDRNANSLEHRWGNIQKEVRKFQGCYDQIERRHPSGIPHQELVLEVEALYSSNAPKNRAFQFNHCWLKLRNSPKFQTLESHKRPRSRKSSTPIEIAGEEDEEGDDARKSTTPDLSQPSAKKRPIGRKQAKEKLKNGGEDGPYKEAMKVLEFVSNMCADGIRRGPAPVIGGGGFRGEQWCRLLRGEAAANLQGGGGDGPEKGARRGGGLQGRRASGGLAAEREGANRQGGGCPAGRWPVGQEGAREEATG</sequence>
<feature type="domain" description="No apical meristem-associated C-terminal" evidence="2">
    <location>
        <begin position="150"/>
        <end position="231"/>
    </location>
</feature>
<feature type="region of interest" description="Disordered" evidence="1">
    <location>
        <begin position="169"/>
        <end position="233"/>
    </location>
</feature>
<dbReference type="InterPro" id="IPR029466">
    <property type="entry name" value="NAM-associated_C"/>
</dbReference>
<dbReference type="EMBL" id="AP004123">
    <property type="protein sequence ID" value="BAD21685.1"/>
    <property type="molecule type" value="Genomic_DNA"/>
</dbReference>
<protein>
    <submittedName>
        <fullName evidence="3">Cytokinin inducible protein-like</fullName>
    </submittedName>
</protein>
<reference evidence="4" key="2">
    <citation type="journal article" date="2008" name="Nucleic Acids Res.">
        <title>The rice annotation project database (RAP-DB): 2008 update.</title>
        <authorList>
            <consortium name="The rice annotation project (RAP)"/>
        </authorList>
    </citation>
    <scope>GENOME REANNOTATION</scope>
    <source>
        <strain evidence="4">cv. Nipponbare</strain>
    </source>
</reference>
<feature type="compositionally biased region" description="Basic and acidic residues" evidence="1">
    <location>
        <begin position="220"/>
        <end position="233"/>
    </location>
</feature>
<dbReference type="Pfam" id="PF14303">
    <property type="entry name" value="NAM-associated"/>
    <property type="match status" value="1"/>
</dbReference>
<accession>Q6K8M3</accession>
<evidence type="ECO:0000259" key="2">
    <source>
        <dbReference type="Pfam" id="PF14303"/>
    </source>
</evidence>
<evidence type="ECO:0000313" key="3">
    <source>
        <dbReference type="EMBL" id="BAD21685.1"/>
    </source>
</evidence>
<evidence type="ECO:0000313" key="4">
    <source>
        <dbReference type="Proteomes" id="UP000000763"/>
    </source>
</evidence>
<dbReference type="Proteomes" id="UP000000763">
    <property type="component" value="Chromosome 2"/>
</dbReference>
<gene>
    <name evidence="3" type="primary">OJ1654_A02.11</name>
</gene>
<evidence type="ECO:0000256" key="1">
    <source>
        <dbReference type="SAM" id="MobiDB-lite"/>
    </source>
</evidence>
<organism evidence="3 4">
    <name type="scientific">Oryza sativa subsp. japonica</name>
    <name type="common">Rice</name>
    <dbReference type="NCBI Taxonomy" id="39947"/>
    <lineage>
        <taxon>Eukaryota</taxon>
        <taxon>Viridiplantae</taxon>
        <taxon>Streptophyta</taxon>
        <taxon>Embryophyta</taxon>
        <taxon>Tracheophyta</taxon>
        <taxon>Spermatophyta</taxon>
        <taxon>Magnoliopsida</taxon>
        <taxon>Liliopsida</taxon>
        <taxon>Poales</taxon>
        <taxon>Poaceae</taxon>
        <taxon>BOP clade</taxon>
        <taxon>Oryzoideae</taxon>
        <taxon>Oryzeae</taxon>
        <taxon>Oryzinae</taxon>
        <taxon>Oryza</taxon>
        <taxon>Oryza sativa</taxon>
    </lineage>
</organism>
<feature type="region of interest" description="Disordered" evidence="1">
    <location>
        <begin position="281"/>
        <end position="341"/>
    </location>
</feature>
<proteinExistence type="predicted"/>
<reference evidence="4" key="1">
    <citation type="journal article" date="2005" name="Nature">
        <title>The map-based sequence of the rice genome.</title>
        <authorList>
            <consortium name="International rice genome sequencing project (IRGSP)"/>
            <person name="Matsumoto T."/>
            <person name="Wu J."/>
            <person name="Kanamori H."/>
            <person name="Katayose Y."/>
            <person name="Fujisawa M."/>
            <person name="Namiki N."/>
            <person name="Mizuno H."/>
            <person name="Yamamoto K."/>
            <person name="Antonio B.A."/>
            <person name="Baba T."/>
            <person name="Sakata K."/>
            <person name="Nagamura Y."/>
            <person name="Aoki H."/>
            <person name="Arikawa K."/>
            <person name="Arita K."/>
            <person name="Bito T."/>
            <person name="Chiden Y."/>
            <person name="Fujitsuka N."/>
            <person name="Fukunaka R."/>
            <person name="Hamada M."/>
            <person name="Harada C."/>
            <person name="Hayashi A."/>
            <person name="Hijishita S."/>
            <person name="Honda M."/>
            <person name="Hosokawa S."/>
            <person name="Ichikawa Y."/>
            <person name="Idonuma A."/>
            <person name="Iijima M."/>
            <person name="Ikeda M."/>
            <person name="Ikeno M."/>
            <person name="Ito K."/>
            <person name="Ito S."/>
            <person name="Ito T."/>
            <person name="Ito Y."/>
            <person name="Ito Y."/>
            <person name="Iwabuchi A."/>
            <person name="Kamiya K."/>
            <person name="Karasawa W."/>
            <person name="Kurita K."/>
            <person name="Katagiri S."/>
            <person name="Kikuta A."/>
            <person name="Kobayashi H."/>
            <person name="Kobayashi N."/>
            <person name="Machita K."/>
            <person name="Maehara T."/>
            <person name="Masukawa M."/>
            <person name="Mizubayashi T."/>
            <person name="Mukai Y."/>
            <person name="Nagasaki H."/>
            <person name="Nagata Y."/>
            <person name="Naito S."/>
            <person name="Nakashima M."/>
            <person name="Nakama Y."/>
            <person name="Nakamichi Y."/>
            <person name="Nakamura M."/>
            <person name="Meguro A."/>
            <person name="Negishi M."/>
            <person name="Ohta I."/>
            <person name="Ohta T."/>
            <person name="Okamoto M."/>
            <person name="Ono N."/>
            <person name="Saji S."/>
            <person name="Sakaguchi M."/>
            <person name="Sakai K."/>
            <person name="Shibata M."/>
            <person name="Shimokawa T."/>
            <person name="Song J."/>
            <person name="Takazaki Y."/>
            <person name="Terasawa K."/>
            <person name="Tsugane M."/>
            <person name="Tsuji K."/>
            <person name="Ueda S."/>
            <person name="Waki K."/>
            <person name="Yamagata H."/>
            <person name="Yamamoto M."/>
            <person name="Yamamoto S."/>
            <person name="Yamane H."/>
            <person name="Yoshiki S."/>
            <person name="Yoshihara R."/>
            <person name="Yukawa K."/>
            <person name="Zhong H."/>
            <person name="Yano M."/>
            <person name="Yuan Q."/>
            <person name="Ouyang S."/>
            <person name="Liu J."/>
            <person name="Jones K.M."/>
            <person name="Gansberger K."/>
            <person name="Moffat K."/>
            <person name="Hill J."/>
            <person name="Bera J."/>
            <person name="Fadrosh D."/>
            <person name="Jin S."/>
            <person name="Johri S."/>
            <person name="Kim M."/>
            <person name="Overton L."/>
            <person name="Reardon M."/>
            <person name="Tsitrin T."/>
            <person name="Vuong H."/>
            <person name="Weaver B."/>
            <person name="Ciecko A."/>
            <person name="Tallon L."/>
            <person name="Jackson J."/>
            <person name="Pai G."/>
            <person name="Aken S.V."/>
            <person name="Utterback T."/>
            <person name="Reidmuller S."/>
            <person name="Feldblyum T."/>
            <person name="Hsiao J."/>
            <person name="Zismann V."/>
            <person name="Iobst S."/>
            <person name="de Vazeille A.R."/>
            <person name="Buell C.R."/>
            <person name="Ying K."/>
            <person name="Li Y."/>
            <person name="Lu T."/>
            <person name="Huang Y."/>
            <person name="Zhao Q."/>
            <person name="Feng Q."/>
            <person name="Zhang L."/>
            <person name="Zhu J."/>
            <person name="Weng Q."/>
            <person name="Mu J."/>
            <person name="Lu Y."/>
            <person name="Fan D."/>
            <person name="Liu Y."/>
            <person name="Guan J."/>
            <person name="Zhang Y."/>
            <person name="Yu S."/>
            <person name="Liu X."/>
            <person name="Zhang Y."/>
            <person name="Hong G."/>
            <person name="Han B."/>
            <person name="Choisne N."/>
            <person name="Demange N."/>
            <person name="Orjeda G."/>
            <person name="Samain S."/>
            <person name="Cattolico L."/>
            <person name="Pelletier E."/>
            <person name="Couloux A."/>
            <person name="Segurens B."/>
            <person name="Wincker P."/>
            <person name="D'Hont A."/>
            <person name="Scarpelli C."/>
            <person name="Weissenbach J."/>
            <person name="Salanoubat M."/>
            <person name="Quetier F."/>
            <person name="Yu Y."/>
            <person name="Kim H.R."/>
            <person name="Rambo T."/>
            <person name="Currie J."/>
            <person name="Collura K."/>
            <person name="Luo M."/>
            <person name="Yang T."/>
            <person name="Ammiraju J.S.S."/>
            <person name="Engler F."/>
            <person name="Soderlund C."/>
            <person name="Wing R.A."/>
            <person name="Palmer L.E."/>
            <person name="de la Bastide M."/>
            <person name="Spiegel L."/>
            <person name="Nascimento L."/>
            <person name="Zutavern T."/>
            <person name="O'Shaughnessy A."/>
            <person name="Dike S."/>
            <person name="Dedhia N."/>
            <person name="Preston R."/>
            <person name="Balija V."/>
            <person name="McCombie W.R."/>
            <person name="Chow T."/>
            <person name="Chen H."/>
            <person name="Chung M."/>
            <person name="Chen C."/>
            <person name="Shaw J."/>
            <person name="Wu H."/>
            <person name="Hsiao K."/>
            <person name="Chao Y."/>
            <person name="Chu M."/>
            <person name="Cheng C."/>
            <person name="Hour A."/>
            <person name="Lee P."/>
            <person name="Lin S."/>
            <person name="Lin Y."/>
            <person name="Liou J."/>
            <person name="Liu S."/>
            <person name="Hsing Y."/>
            <person name="Raghuvanshi S."/>
            <person name="Mohanty A."/>
            <person name="Bharti A.K."/>
            <person name="Gaur A."/>
            <person name="Gupta V."/>
            <person name="Kumar D."/>
            <person name="Ravi V."/>
            <person name="Vij S."/>
            <person name="Kapur A."/>
            <person name="Khurana P."/>
            <person name="Khurana P."/>
            <person name="Khurana J.P."/>
            <person name="Tyagi A.K."/>
            <person name="Gaikwad K."/>
            <person name="Singh A."/>
            <person name="Dalal V."/>
            <person name="Srivastava S."/>
            <person name="Dixit A."/>
            <person name="Pal A.K."/>
            <person name="Ghazi I.A."/>
            <person name="Yadav M."/>
            <person name="Pandit A."/>
            <person name="Bhargava A."/>
            <person name="Sureshbabu K."/>
            <person name="Batra K."/>
            <person name="Sharma T.R."/>
            <person name="Mohapatra T."/>
            <person name="Singh N.K."/>
            <person name="Messing J."/>
            <person name="Nelson A.B."/>
            <person name="Fuks G."/>
            <person name="Kavchok S."/>
            <person name="Keizer G."/>
            <person name="Linton E."/>
            <person name="Llaca V."/>
            <person name="Song R."/>
            <person name="Tanyolac B."/>
            <person name="Young S."/>
            <person name="Ho-Il K."/>
            <person name="Hahn J.H."/>
            <person name="Sangsakoo G."/>
            <person name="Vanavichit A."/>
            <person name="de Mattos Luiz.A.T."/>
            <person name="Zimmer P.D."/>
            <person name="Malone G."/>
            <person name="Dellagostin O."/>
            <person name="de Oliveira A.C."/>
            <person name="Bevan M."/>
            <person name="Bancroft I."/>
            <person name="Minx P."/>
            <person name="Cordum H."/>
            <person name="Wilson R."/>
            <person name="Cheng Z."/>
            <person name="Jin W."/>
            <person name="Jiang J."/>
            <person name="Leong S.A."/>
            <person name="Iwama H."/>
            <person name="Gojobori T."/>
            <person name="Itoh T."/>
            <person name="Niimura Y."/>
            <person name="Fujii Y."/>
            <person name="Habara T."/>
            <person name="Sakai H."/>
            <person name="Sato Y."/>
            <person name="Wilson G."/>
            <person name="Kumar K."/>
            <person name="McCouch S."/>
            <person name="Juretic N."/>
            <person name="Hoen D."/>
            <person name="Wright S."/>
            <person name="Bruskiewich R."/>
            <person name="Bureau T."/>
            <person name="Miyao A."/>
            <person name="Hirochika H."/>
            <person name="Nishikawa T."/>
            <person name="Kadowaki K."/>
            <person name="Sugiura M."/>
            <person name="Burr B."/>
            <person name="Sasaki T."/>
        </authorList>
    </citation>
    <scope>NUCLEOTIDE SEQUENCE [LARGE SCALE GENOMIC DNA]</scope>
    <source>
        <strain evidence="4">cv. Nipponbare</strain>
    </source>
</reference>
<dbReference type="PANTHER" id="PTHR45125:SF28">
    <property type="entry name" value="OS02G0603500 PROTEIN"/>
    <property type="match status" value="1"/>
</dbReference>
<name>Q6K8M3_ORYSJ</name>
<dbReference type="AlphaFoldDB" id="Q6K8M3"/>
<dbReference type="PANTHER" id="PTHR45125">
    <property type="entry name" value="F21J9.4-RELATED"/>
    <property type="match status" value="1"/>
</dbReference>